<evidence type="ECO:0000313" key="1">
    <source>
        <dbReference type="EMBL" id="UZF16142.1"/>
    </source>
</evidence>
<proteinExistence type="predicted"/>
<organism evidence="1">
    <name type="scientific">Ralstonia solanacearum</name>
    <name type="common">Pseudomonas solanacearum</name>
    <dbReference type="NCBI Taxonomy" id="305"/>
    <lineage>
        <taxon>Bacteria</taxon>
        <taxon>Pseudomonadati</taxon>
        <taxon>Pseudomonadota</taxon>
        <taxon>Betaproteobacteria</taxon>
        <taxon>Burkholderiales</taxon>
        <taxon>Burkholderiaceae</taxon>
        <taxon>Ralstonia</taxon>
        <taxon>Ralstonia solanacearum species complex</taxon>
    </lineage>
</organism>
<sequence length="123" mass="14468">MERDEFIEVWLHVPNWWIEMADVNPEKETEEIECNVNDIPIIELHSQQGLEKFQASGQSIPDSTIILAKMKFEDMIEYVNQGTKPPADQNWNWDSFLLFDVEYGKFKTPSNDVKTFTSRPKMK</sequence>
<dbReference type="EMBL" id="CP085043">
    <property type="protein sequence ID" value="UZF16142.1"/>
    <property type="molecule type" value="Genomic_DNA"/>
</dbReference>
<gene>
    <name evidence="1" type="ORF">LH706_06790</name>
</gene>
<accession>A0ABY6NG03</accession>
<reference evidence="1" key="1">
    <citation type="submission" date="2021-10" db="EMBL/GenBank/DDBJ databases">
        <title>Complete genome sequences of five Ralstonia solancearum strains isolated from sunflower.</title>
        <authorList>
            <person name="She X."/>
            <person name="He Z."/>
        </authorList>
    </citation>
    <scope>NUCLEOTIDE SEQUENCE</scope>
    <source>
        <strain evidence="1">RS638</strain>
    </source>
</reference>
<protein>
    <submittedName>
        <fullName evidence="1">Uncharacterized protein</fullName>
    </submittedName>
</protein>
<name>A0ABY6NG03_RALSL</name>